<keyword evidence="3" id="KW-1185">Reference proteome</keyword>
<protein>
    <recommendedName>
        <fullName evidence="1">VWFD domain-containing protein</fullName>
    </recommendedName>
</protein>
<reference evidence="2 3" key="1">
    <citation type="submission" date="2022-12" db="EMBL/GenBank/DDBJ databases">
        <title>Chromosome-level genome of Tegillarca granosa.</title>
        <authorList>
            <person name="Kim J."/>
        </authorList>
    </citation>
    <scope>NUCLEOTIDE SEQUENCE [LARGE SCALE GENOMIC DNA]</scope>
    <source>
        <strain evidence="2">Teg-2019</strain>
        <tissue evidence="2">Adductor muscle</tissue>
    </source>
</reference>
<proteinExistence type="predicted"/>
<dbReference type="Pfam" id="PF00094">
    <property type="entry name" value="VWD"/>
    <property type="match status" value="1"/>
</dbReference>
<evidence type="ECO:0000313" key="3">
    <source>
        <dbReference type="Proteomes" id="UP001217089"/>
    </source>
</evidence>
<dbReference type="EMBL" id="JARBDR010000793">
    <property type="protein sequence ID" value="KAJ8307329.1"/>
    <property type="molecule type" value="Genomic_DNA"/>
</dbReference>
<dbReference type="PROSITE" id="PS51233">
    <property type="entry name" value="VWFD"/>
    <property type="match status" value="1"/>
</dbReference>
<accession>A0ABQ9EQ31</accession>
<evidence type="ECO:0000259" key="1">
    <source>
        <dbReference type="PROSITE" id="PS51233"/>
    </source>
</evidence>
<gene>
    <name evidence="2" type="ORF">KUTeg_015413</name>
</gene>
<comment type="caution">
    <text evidence="2">The sequence shown here is derived from an EMBL/GenBank/DDBJ whole genome shotgun (WGS) entry which is preliminary data.</text>
</comment>
<dbReference type="PANTHER" id="PTHR13802">
    <property type="entry name" value="MUCIN 4-RELATED"/>
    <property type="match status" value="1"/>
</dbReference>
<name>A0ABQ9EQ31_TEGGR</name>
<organism evidence="2 3">
    <name type="scientific">Tegillarca granosa</name>
    <name type="common">Malaysian cockle</name>
    <name type="synonym">Anadara granosa</name>
    <dbReference type="NCBI Taxonomy" id="220873"/>
    <lineage>
        <taxon>Eukaryota</taxon>
        <taxon>Metazoa</taxon>
        <taxon>Spiralia</taxon>
        <taxon>Lophotrochozoa</taxon>
        <taxon>Mollusca</taxon>
        <taxon>Bivalvia</taxon>
        <taxon>Autobranchia</taxon>
        <taxon>Pteriomorphia</taxon>
        <taxon>Arcoida</taxon>
        <taxon>Arcoidea</taxon>
        <taxon>Arcidae</taxon>
        <taxon>Tegillarca</taxon>
    </lineage>
</organism>
<evidence type="ECO:0000313" key="2">
    <source>
        <dbReference type="EMBL" id="KAJ8307329.1"/>
    </source>
</evidence>
<dbReference type="InterPro" id="IPR001846">
    <property type="entry name" value="VWF_type-D"/>
</dbReference>
<dbReference type="PANTHER" id="PTHR13802:SF52">
    <property type="entry name" value="MUCIN-4"/>
    <property type="match status" value="1"/>
</dbReference>
<feature type="domain" description="VWFD" evidence="1">
    <location>
        <begin position="25"/>
        <end position="109"/>
    </location>
</feature>
<sequence>MGRFHILRIELKLINKEPSNNQTNLFSWFYGDPHIESLDGKQYTFNGIGEYVVMKIVNENVTFELQARTERILKENGTYSNATVFTAFAMKEENTTFQVELTEDRKSEC</sequence>
<dbReference type="InterPro" id="IPR051495">
    <property type="entry name" value="Epithelial_Barrier/Signaling"/>
</dbReference>
<dbReference type="Proteomes" id="UP001217089">
    <property type="component" value="Unassembled WGS sequence"/>
</dbReference>